<organism evidence="3 4">
    <name type="scientific">Mucuna pruriens</name>
    <name type="common">Velvet bean</name>
    <name type="synonym">Dolichos pruriens</name>
    <dbReference type="NCBI Taxonomy" id="157652"/>
    <lineage>
        <taxon>Eukaryota</taxon>
        <taxon>Viridiplantae</taxon>
        <taxon>Streptophyta</taxon>
        <taxon>Embryophyta</taxon>
        <taxon>Tracheophyta</taxon>
        <taxon>Spermatophyta</taxon>
        <taxon>Magnoliopsida</taxon>
        <taxon>eudicotyledons</taxon>
        <taxon>Gunneridae</taxon>
        <taxon>Pentapetalae</taxon>
        <taxon>rosids</taxon>
        <taxon>fabids</taxon>
        <taxon>Fabales</taxon>
        <taxon>Fabaceae</taxon>
        <taxon>Papilionoideae</taxon>
        <taxon>50 kb inversion clade</taxon>
        <taxon>NPAAA clade</taxon>
        <taxon>indigoferoid/millettioid clade</taxon>
        <taxon>Phaseoleae</taxon>
        <taxon>Mucuna</taxon>
    </lineage>
</organism>
<dbReference type="CDD" id="cd01647">
    <property type="entry name" value="RT_LTR"/>
    <property type="match status" value="1"/>
</dbReference>
<dbReference type="OrthoDB" id="532959at2759"/>
<protein>
    <recommendedName>
        <fullName evidence="2">Reverse transcriptase domain-containing protein</fullName>
    </recommendedName>
</protein>
<sequence length="282" mass="33033">MEAGHILLGHPWQLDRKVTHKKYTNCLSFIYNELKITLTPFSPKEVCEDQIKMRKVRECEESEEKKNERAKEKSEQKNEKSKRKEIHSKKKKQMSFFARKIKENMSENKQKKEKHEIECSGEKNKGVYYTNEFHSSLPCKIESLLQELTDVLPNEVPHDLPPSRGIEHQIDLVPGCPIPNRPAYKTNPEETKEIQNQVNKLLQKGFVKESLSPCFVLIIFVPKKDGTWHICVDSQAINKITMKYTYPIPRLDDMLDELFGYCVFTKIDLNSGYNQIRMKEDD</sequence>
<dbReference type="PANTHER" id="PTHR35046">
    <property type="entry name" value="ZINC KNUCKLE (CCHC-TYPE) FAMILY PROTEIN"/>
    <property type="match status" value="1"/>
</dbReference>
<evidence type="ECO:0000256" key="1">
    <source>
        <dbReference type="SAM" id="MobiDB-lite"/>
    </source>
</evidence>
<name>A0A371ELT6_MUCPR</name>
<gene>
    <name evidence="3" type="ORF">CR513_54173</name>
</gene>
<dbReference type="Proteomes" id="UP000257109">
    <property type="component" value="Unassembled WGS sequence"/>
</dbReference>
<feature type="domain" description="Reverse transcriptase" evidence="2">
    <location>
        <begin position="221"/>
        <end position="281"/>
    </location>
</feature>
<dbReference type="EMBL" id="QJKJ01013163">
    <property type="protein sequence ID" value="RDX67007.1"/>
    <property type="molecule type" value="Genomic_DNA"/>
</dbReference>
<evidence type="ECO:0000313" key="3">
    <source>
        <dbReference type="EMBL" id="RDX67007.1"/>
    </source>
</evidence>
<feature type="compositionally biased region" description="Basic and acidic residues" evidence="1">
    <location>
        <begin position="58"/>
        <end position="79"/>
    </location>
</feature>
<feature type="non-terminal residue" evidence="3">
    <location>
        <position position="1"/>
    </location>
</feature>
<evidence type="ECO:0000313" key="4">
    <source>
        <dbReference type="Proteomes" id="UP000257109"/>
    </source>
</evidence>
<dbReference type="Gene3D" id="3.10.10.10">
    <property type="entry name" value="HIV Type 1 Reverse Transcriptase, subunit A, domain 1"/>
    <property type="match status" value="1"/>
</dbReference>
<accession>A0A371ELT6</accession>
<dbReference type="Pfam" id="PF00078">
    <property type="entry name" value="RVT_1"/>
    <property type="match status" value="1"/>
</dbReference>
<dbReference type="InterPro" id="IPR043502">
    <property type="entry name" value="DNA/RNA_pol_sf"/>
</dbReference>
<dbReference type="STRING" id="157652.A0A371ELT6"/>
<dbReference type="Gene3D" id="3.30.70.270">
    <property type="match status" value="1"/>
</dbReference>
<dbReference type="InterPro" id="IPR043128">
    <property type="entry name" value="Rev_trsase/Diguanyl_cyclase"/>
</dbReference>
<dbReference type="PANTHER" id="PTHR35046:SF9">
    <property type="entry name" value="RNA-DIRECTED DNA POLYMERASE"/>
    <property type="match status" value="1"/>
</dbReference>
<dbReference type="SUPFAM" id="SSF56672">
    <property type="entry name" value="DNA/RNA polymerases"/>
    <property type="match status" value="1"/>
</dbReference>
<comment type="caution">
    <text evidence="3">The sequence shown here is derived from an EMBL/GenBank/DDBJ whole genome shotgun (WGS) entry which is preliminary data.</text>
</comment>
<keyword evidence="4" id="KW-1185">Reference proteome</keyword>
<feature type="compositionally biased region" description="Basic residues" evidence="1">
    <location>
        <begin position="80"/>
        <end position="93"/>
    </location>
</feature>
<dbReference type="InterPro" id="IPR000477">
    <property type="entry name" value="RT_dom"/>
</dbReference>
<dbReference type="AlphaFoldDB" id="A0A371ELT6"/>
<reference evidence="3" key="1">
    <citation type="submission" date="2018-05" db="EMBL/GenBank/DDBJ databases">
        <title>Draft genome of Mucuna pruriens seed.</title>
        <authorList>
            <person name="Nnadi N.E."/>
            <person name="Vos R."/>
            <person name="Hasami M.H."/>
            <person name="Devisetty U.K."/>
            <person name="Aguiy J.C."/>
        </authorList>
    </citation>
    <scope>NUCLEOTIDE SEQUENCE [LARGE SCALE GENOMIC DNA]</scope>
    <source>
        <strain evidence="3">JCA_2017</strain>
    </source>
</reference>
<proteinExistence type="predicted"/>
<feature type="region of interest" description="Disordered" evidence="1">
    <location>
        <begin position="58"/>
        <end position="93"/>
    </location>
</feature>
<evidence type="ECO:0000259" key="2">
    <source>
        <dbReference type="Pfam" id="PF00078"/>
    </source>
</evidence>